<proteinExistence type="predicted"/>
<sequence>MIPPDVGEQLLVRRQRGPGLAGQRRLLVPVGKQASGGVVDEGVVQRMCEGVRPEDTRYDMGAVTVAKEERGESFQAYLTGRALSASIEDGGSARWARDARVIYRVRKGAGGTRHAREPVGRRRGAGRALSGHRRGHRQCRGCQKDQGRRREAEAGGRRERHVVYLCRMGWDGQPRGWE</sequence>
<evidence type="ECO:0000313" key="2">
    <source>
        <dbReference type="EMBL" id="KAK7967997.1"/>
    </source>
</evidence>
<dbReference type="GeneID" id="92071558"/>
<dbReference type="RefSeq" id="XP_066707389.1">
    <property type="nucleotide sequence ID" value="XM_066838496.1"/>
</dbReference>
<dbReference type="Proteomes" id="UP001391051">
    <property type="component" value="Unassembled WGS sequence"/>
</dbReference>
<organism evidence="2 3">
    <name type="scientific">Apiospora aurea</name>
    <dbReference type="NCBI Taxonomy" id="335848"/>
    <lineage>
        <taxon>Eukaryota</taxon>
        <taxon>Fungi</taxon>
        <taxon>Dikarya</taxon>
        <taxon>Ascomycota</taxon>
        <taxon>Pezizomycotina</taxon>
        <taxon>Sordariomycetes</taxon>
        <taxon>Xylariomycetidae</taxon>
        <taxon>Amphisphaeriales</taxon>
        <taxon>Apiosporaceae</taxon>
        <taxon>Apiospora</taxon>
    </lineage>
</organism>
<accession>A0ABR1QZV8</accession>
<evidence type="ECO:0000313" key="3">
    <source>
        <dbReference type="Proteomes" id="UP001391051"/>
    </source>
</evidence>
<name>A0ABR1QZV8_9PEZI</name>
<evidence type="ECO:0000256" key="1">
    <source>
        <dbReference type="SAM" id="MobiDB-lite"/>
    </source>
</evidence>
<reference evidence="2 3" key="1">
    <citation type="submission" date="2023-01" db="EMBL/GenBank/DDBJ databases">
        <title>Analysis of 21 Apiospora genomes using comparative genomics revels a genus with tremendous synthesis potential of carbohydrate active enzymes and secondary metabolites.</title>
        <authorList>
            <person name="Sorensen T."/>
        </authorList>
    </citation>
    <scope>NUCLEOTIDE SEQUENCE [LARGE SCALE GENOMIC DNA]</scope>
    <source>
        <strain evidence="2 3">CBS 24483</strain>
    </source>
</reference>
<feature type="region of interest" description="Disordered" evidence="1">
    <location>
        <begin position="112"/>
        <end position="154"/>
    </location>
</feature>
<protein>
    <submittedName>
        <fullName evidence="2">Uncharacterized protein</fullName>
    </submittedName>
</protein>
<keyword evidence="3" id="KW-1185">Reference proteome</keyword>
<dbReference type="EMBL" id="JAQQWE010000001">
    <property type="protein sequence ID" value="KAK7967997.1"/>
    <property type="molecule type" value="Genomic_DNA"/>
</dbReference>
<feature type="compositionally biased region" description="Basic residues" evidence="1">
    <location>
        <begin position="121"/>
        <end position="139"/>
    </location>
</feature>
<comment type="caution">
    <text evidence="2">The sequence shown here is derived from an EMBL/GenBank/DDBJ whole genome shotgun (WGS) entry which is preliminary data.</text>
</comment>
<gene>
    <name evidence="2" type="ORF">PG986_002274</name>
</gene>
<feature type="compositionally biased region" description="Basic and acidic residues" evidence="1">
    <location>
        <begin position="142"/>
        <end position="154"/>
    </location>
</feature>